<feature type="region of interest" description="Disordered" evidence="1">
    <location>
        <begin position="58"/>
        <end position="83"/>
    </location>
</feature>
<evidence type="ECO:0000313" key="3">
    <source>
        <dbReference type="EMBL" id="SBS80917.1"/>
    </source>
</evidence>
<accession>A0A1A8VN70</accession>
<protein>
    <submittedName>
        <fullName evidence="2">Uncharacterized protein</fullName>
    </submittedName>
</protein>
<feature type="compositionally biased region" description="Basic and acidic residues" evidence="1">
    <location>
        <begin position="1"/>
        <end position="30"/>
    </location>
</feature>
<organism evidence="2 5">
    <name type="scientific">Plasmodium ovale curtisi</name>
    <dbReference type="NCBI Taxonomy" id="864141"/>
    <lineage>
        <taxon>Eukaryota</taxon>
        <taxon>Sar</taxon>
        <taxon>Alveolata</taxon>
        <taxon>Apicomplexa</taxon>
        <taxon>Aconoidasida</taxon>
        <taxon>Haemosporida</taxon>
        <taxon>Plasmodiidae</taxon>
        <taxon>Plasmodium</taxon>
        <taxon>Plasmodium (Plasmodium)</taxon>
    </lineage>
</organism>
<dbReference type="EMBL" id="FLQU01000054">
    <property type="protein sequence ID" value="SBS80213.1"/>
    <property type="molecule type" value="Genomic_DNA"/>
</dbReference>
<evidence type="ECO:0000313" key="2">
    <source>
        <dbReference type="EMBL" id="SBS80213.1"/>
    </source>
</evidence>
<proteinExistence type="predicted"/>
<evidence type="ECO:0000313" key="4">
    <source>
        <dbReference type="Proteomes" id="UP000078546"/>
    </source>
</evidence>
<dbReference type="Proteomes" id="UP000078560">
    <property type="component" value="Unassembled WGS sequence"/>
</dbReference>
<sequence>MRSANSRRDPRKREDPSKGEDPLKREDPLKGENPAGRIVSFDQAYRYFWRRSYTLSDHKHSRAVIPQMGGRNGNKRSSGGAAV</sequence>
<evidence type="ECO:0000256" key="1">
    <source>
        <dbReference type="SAM" id="MobiDB-lite"/>
    </source>
</evidence>
<evidence type="ECO:0000313" key="5">
    <source>
        <dbReference type="Proteomes" id="UP000078560"/>
    </source>
</evidence>
<reference evidence="2" key="2">
    <citation type="submission" date="2016-05" db="EMBL/GenBank/DDBJ databases">
        <authorList>
            <person name="Lavstsen T."/>
            <person name="Jespersen J.S."/>
        </authorList>
    </citation>
    <scope>NUCLEOTIDE SEQUENCE [LARGE SCALE GENOMIC DNA]</scope>
</reference>
<dbReference type="AlphaFoldDB" id="A0A1A8VN70"/>
<dbReference type="Proteomes" id="UP000078546">
    <property type="component" value="Unassembled WGS sequence"/>
</dbReference>
<feature type="region of interest" description="Disordered" evidence="1">
    <location>
        <begin position="1"/>
        <end position="36"/>
    </location>
</feature>
<reference evidence="4 5" key="1">
    <citation type="submission" date="2016-05" db="EMBL/GenBank/DDBJ databases">
        <authorList>
            <person name="Naeem Raeece"/>
        </authorList>
    </citation>
    <scope>NUCLEOTIDE SEQUENCE [LARGE SCALE GENOMIC DNA]</scope>
</reference>
<gene>
    <name evidence="3" type="ORF">POVCU1_003680</name>
    <name evidence="2" type="ORF">POVCU2_0004090</name>
</gene>
<dbReference type="EMBL" id="FLQV01000076">
    <property type="protein sequence ID" value="SBS80917.1"/>
    <property type="molecule type" value="Genomic_DNA"/>
</dbReference>
<name>A0A1A8VN70_PLAOA</name>